<dbReference type="SUPFAM" id="SSF49363">
    <property type="entry name" value="Purple acid phosphatase, N-terminal domain"/>
    <property type="match status" value="1"/>
</dbReference>
<dbReference type="Proteomes" id="UP000564033">
    <property type="component" value="Unassembled WGS sequence"/>
</dbReference>
<name>A0A847VDH7_9BACT</name>
<evidence type="ECO:0000313" key="1">
    <source>
        <dbReference type="EMBL" id="NLZ24445.1"/>
    </source>
</evidence>
<dbReference type="GO" id="GO:0003993">
    <property type="term" value="F:acid phosphatase activity"/>
    <property type="evidence" value="ECO:0007669"/>
    <property type="project" value="InterPro"/>
</dbReference>
<dbReference type="AlphaFoldDB" id="A0A847VDH7"/>
<dbReference type="InterPro" id="IPR008963">
    <property type="entry name" value="Purple_acid_Pase-like_N"/>
</dbReference>
<dbReference type="GO" id="GO:0046872">
    <property type="term" value="F:metal ion binding"/>
    <property type="evidence" value="ECO:0007669"/>
    <property type="project" value="InterPro"/>
</dbReference>
<proteinExistence type="predicted"/>
<sequence length="752" mass="81867">YEGDAILPLGLLGINKEKFYDTRDVRVAELEVAQQTGNLTIDDFQTEIKVRNRGKYYTHHVTVNGLKPETEYTFSVGDELLYRSITANNGFSSVKTWSVLDRIVTPYPVYGSIRNAENRSNVSIDELSLVPDAIVYFNFYDELSGERSNILSSSVNQEGNWYIDVSLAMGIEGTPFLEEYDSVEENVFGEIKIDAGPDGTWMKKELSTTLSPTSISVLNSPNTVRSIEIPGSLIKIEDSEPQLEEEDSEEVTQSTLIKGMFTTQAIAGFLECDSSGGRWDPQKGTCVCPSGYKLDASGYCKSTASTCVPTSSSCYCNCPSGYSSTKPSGSYRTTTISCPTYDNCNNHCGNPSSPKTCYQATGTPDPGKDCLPCGTCTVAKCSGEYSLSSCPSGKECKEKKLTCSALDKCYKVCRTLERKCYKVIEPTPSPQEPEPGKKVESCDFHDFCGPCYEKYTDGTYSPGPGKSAVKCQCPEETLKARNCKIGGDCTKVQENLTCSGGRKVGEHEYHNGQCRTCSLDASREYCSAKWVTSSSDIEYKDGKCVKTASSQVDCNQSGNLGKDCDTNKICVETGKCITKNTDCTSLSKNASSAKYNAYGLCSALTCAKGYTLTKKGNKNICESTPSYCGIPLVRKNNSIVGYSVTGWLCIYDTQAVDIEKIGNELLRWRCSKSSDGSSDACSAPIEPEPSKPPVVDLNTSKAKCGIAHNGYYSSYTKISSSDFCEVGNPTLQVDHQLEGTPGYVTWSCKVDS</sequence>
<protein>
    <submittedName>
        <fullName evidence="1">Uncharacterized protein</fullName>
    </submittedName>
</protein>
<feature type="non-terminal residue" evidence="1">
    <location>
        <position position="752"/>
    </location>
</feature>
<evidence type="ECO:0000313" key="2">
    <source>
        <dbReference type="Proteomes" id="UP000564033"/>
    </source>
</evidence>
<dbReference type="EMBL" id="JAAZIL010000045">
    <property type="protein sequence ID" value="NLZ24445.1"/>
    <property type="molecule type" value="Genomic_DNA"/>
</dbReference>
<gene>
    <name evidence="1" type="ORF">GX888_01695</name>
</gene>
<feature type="non-terminal residue" evidence="1">
    <location>
        <position position="1"/>
    </location>
</feature>
<accession>A0A847VDH7</accession>
<organism evidence="1 2">
    <name type="scientific">Candidatus Dojkabacteria bacterium</name>
    <dbReference type="NCBI Taxonomy" id="2099670"/>
    <lineage>
        <taxon>Bacteria</taxon>
        <taxon>Candidatus Dojkabacteria</taxon>
    </lineage>
</organism>
<comment type="caution">
    <text evidence="1">The sequence shown here is derived from an EMBL/GenBank/DDBJ whole genome shotgun (WGS) entry which is preliminary data.</text>
</comment>
<reference evidence="1 2" key="1">
    <citation type="journal article" date="2020" name="Biotechnol. Biofuels">
        <title>New insights from the biogas microbiome by comprehensive genome-resolved metagenomics of nearly 1600 species originating from multiple anaerobic digesters.</title>
        <authorList>
            <person name="Campanaro S."/>
            <person name="Treu L."/>
            <person name="Rodriguez-R L.M."/>
            <person name="Kovalovszki A."/>
            <person name="Ziels R.M."/>
            <person name="Maus I."/>
            <person name="Zhu X."/>
            <person name="Kougias P.G."/>
            <person name="Basile A."/>
            <person name="Luo G."/>
            <person name="Schluter A."/>
            <person name="Konstantinidis K.T."/>
            <person name="Angelidaki I."/>
        </authorList>
    </citation>
    <scope>NUCLEOTIDE SEQUENCE [LARGE SCALE GENOMIC DNA]</scope>
    <source>
        <strain evidence="1">AS19jrsBPTG_9</strain>
    </source>
</reference>